<dbReference type="InterPro" id="IPR001932">
    <property type="entry name" value="PPM-type_phosphatase-like_dom"/>
</dbReference>
<protein>
    <recommendedName>
        <fullName evidence="1">PPM-type phosphatase domain-containing protein</fullName>
    </recommendedName>
</protein>
<dbReference type="SMART" id="SM00332">
    <property type="entry name" value="PP2Cc"/>
    <property type="match status" value="1"/>
</dbReference>
<dbReference type="Pfam" id="PF13672">
    <property type="entry name" value="PP2C_2"/>
    <property type="match status" value="1"/>
</dbReference>
<dbReference type="EMBL" id="WAEL01000001">
    <property type="protein sequence ID" value="NID09439.1"/>
    <property type="molecule type" value="Genomic_DNA"/>
</dbReference>
<dbReference type="Proteomes" id="UP000606008">
    <property type="component" value="Unassembled WGS sequence"/>
</dbReference>
<accession>A0ABX0QBG4</accession>
<sequence>MNRVVVIHTPVGFTRQGRASKNEDYILPTAKRATDSDRLFLVCDGEGSEQQGELASLLAAETLQAYMRTHPTEHVDVTYLQGAINAVEKAFDRAIREEVEANLAGMSTTLTLLSLHQRGVTIAHIGDSRVYHIRAGQILYQIPNNRATSEQAVLTQSIQGSKLPAKPDVYETQDVAADDYFFLCTAGFLEAFTSTDLAQTLLSRTLTDRQKVAVLLDQCAEQSTDNYSGYMIHVAAVESLSELPGQSPIRAERVSTPENSMETFQYMLSEGEEALERENRNWFQRMLL</sequence>
<keyword evidence="3" id="KW-1185">Reference proteome</keyword>
<name>A0ABX0QBG4_9BACT</name>
<dbReference type="InterPro" id="IPR036457">
    <property type="entry name" value="PPM-type-like_dom_sf"/>
</dbReference>
<proteinExistence type="predicted"/>
<dbReference type="SMART" id="SM00331">
    <property type="entry name" value="PP2C_SIG"/>
    <property type="match status" value="1"/>
</dbReference>
<evidence type="ECO:0000313" key="3">
    <source>
        <dbReference type="Proteomes" id="UP000606008"/>
    </source>
</evidence>
<dbReference type="PROSITE" id="PS51746">
    <property type="entry name" value="PPM_2"/>
    <property type="match status" value="1"/>
</dbReference>
<organism evidence="2 3">
    <name type="scientific">Fibrivirga algicola</name>
    <dbReference type="NCBI Taxonomy" id="2950420"/>
    <lineage>
        <taxon>Bacteria</taxon>
        <taxon>Pseudomonadati</taxon>
        <taxon>Bacteroidota</taxon>
        <taxon>Cytophagia</taxon>
        <taxon>Cytophagales</taxon>
        <taxon>Spirosomataceae</taxon>
        <taxon>Fibrivirga</taxon>
    </lineage>
</organism>
<dbReference type="CDD" id="cd00143">
    <property type="entry name" value="PP2Cc"/>
    <property type="match status" value="1"/>
</dbReference>
<gene>
    <name evidence="2" type="ORF">F7231_04590</name>
</gene>
<reference evidence="3" key="2">
    <citation type="submission" date="2023-07" db="EMBL/GenBank/DDBJ databases">
        <authorList>
            <person name="Jung D.-H."/>
        </authorList>
    </citation>
    <scope>NUCLEOTIDE SEQUENCE [LARGE SCALE GENOMIC DNA]</scope>
    <source>
        <strain evidence="3">JA-25</strain>
    </source>
</reference>
<comment type="caution">
    <text evidence="2">The sequence shown here is derived from an EMBL/GenBank/DDBJ whole genome shotgun (WGS) entry which is preliminary data.</text>
</comment>
<dbReference type="SUPFAM" id="SSF81606">
    <property type="entry name" value="PP2C-like"/>
    <property type="match status" value="1"/>
</dbReference>
<feature type="domain" description="PPM-type phosphatase" evidence="1">
    <location>
        <begin position="18"/>
        <end position="234"/>
    </location>
</feature>
<evidence type="ECO:0000313" key="2">
    <source>
        <dbReference type="EMBL" id="NID09439.1"/>
    </source>
</evidence>
<dbReference type="Gene3D" id="3.60.40.10">
    <property type="entry name" value="PPM-type phosphatase domain"/>
    <property type="match status" value="1"/>
</dbReference>
<dbReference type="RefSeq" id="WP_166691059.1">
    <property type="nucleotide sequence ID" value="NZ_WAEL01000001.1"/>
</dbReference>
<reference evidence="3" key="1">
    <citation type="submission" date="2019-09" db="EMBL/GenBank/DDBJ databases">
        <authorList>
            <person name="Jung D.-H."/>
        </authorList>
    </citation>
    <scope>NUCLEOTIDE SEQUENCE [LARGE SCALE GENOMIC DNA]</scope>
    <source>
        <strain evidence="3">JA-25</strain>
    </source>
</reference>
<evidence type="ECO:0000259" key="1">
    <source>
        <dbReference type="PROSITE" id="PS51746"/>
    </source>
</evidence>